<feature type="domain" description="Bet v I/Major latex protein" evidence="2">
    <location>
        <begin position="29"/>
        <end position="116"/>
    </location>
</feature>
<dbReference type="GO" id="GO:0005737">
    <property type="term" value="C:cytoplasm"/>
    <property type="evidence" value="ECO:0007669"/>
    <property type="project" value="TreeGrafter"/>
</dbReference>
<dbReference type="Pfam" id="PF00407">
    <property type="entry name" value="Bet_v_1"/>
    <property type="match status" value="1"/>
</dbReference>
<dbReference type="SUPFAM" id="SSF55961">
    <property type="entry name" value="Bet v1-like"/>
    <property type="match status" value="1"/>
</dbReference>
<dbReference type="InterPro" id="IPR024949">
    <property type="entry name" value="Bet_v_I_allergen"/>
</dbReference>
<dbReference type="Gene3D" id="3.30.530.20">
    <property type="match status" value="1"/>
</dbReference>
<dbReference type="InterPro" id="IPR050279">
    <property type="entry name" value="Plant_def-hormone_signal"/>
</dbReference>
<dbReference type="AlphaFoldDB" id="A0A833QI35"/>
<evidence type="ECO:0000259" key="2">
    <source>
        <dbReference type="Pfam" id="PF00407"/>
    </source>
</evidence>
<dbReference type="GO" id="GO:0005634">
    <property type="term" value="C:nucleus"/>
    <property type="evidence" value="ECO:0007669"/>
    <property type="project" value="TreeGrafter"/>
</dbReference>
<dbReference type="OrthoDB" id="1880172at2759"/>
<dbReference type="PANTHER" id="PTHR31213:SF201">
    <property type="entry name" value="OS03G0300400 PROTEIN"/>
    <property type="match status" value="1"/>
</dbReference>
<evidence type="ECO:0000256" key="1">
    <source>
        <dbReference type="ARBA" id="ARBA00009744"/>
    </source>
</evidence>
<comment type="similarity">
    <text evidence="1">Belongs to the BetVI family.</text>
</comment>
<comment type="caution">
    <text evidence="3">The sequence shown here is derived from an EMBL/GenBank/DDBJ whole genome shotgun (WGS) entry which is preliminary data.</text>
</comment>
<dbReference type="GO" id="GO:0009738">
    <property type="term" value="P:abscisic acid-activated signaling pathway"/>
    <property type="evidence" value="ECO:0007669"/>
    <property type="project" value="InterPro"/>
</dbReference>
<dbReference type="EMBL" id="SWLB01000024">
    <property type="protein sequence ID" value="KAF3322741.1"/>
    <property type="molecule type" value="Genomic_DNA"/>
</dbReference>
<evidence type="ECO:0000313" key="3">
    <source>
        <dbReference type="EMBL" id="KAF3322741.1"/>
    </source>
</evidence>
<proteinExistence type="inferred from homology"/>
<dbReference type="PANTHER" id="PTHR31213">
    <property type="entry name" value="OS08G0374000 PROTEIN-RELATED"/>
    <property type="match status" value="1"/>
</dbReference>
<sequence length="121" mass="13374">MVWIWKIELRIRIGALDDGEGGGAMPFSYVKEKFDFVDHEKLECKTTLLEGGGIGIKLESASSQIKFERKDDGGCVCQVVATYKLLPEVELRDESEAAKQSFVGIIKAAEAYLLANPDAYN</sequence>
<protein>
    <submittedName>
        <fullName evidence="3">Pathogenesis-related protein 1-like protein</fullName>
    </submittedName>
</protein>
<dbReference type="InterPro" id="IPR000916">
    <property type="entry name" value="Bet_v_I/MLP"/>
</dbReference>
<organism evidence="3 4">
    <name type="scientific">Carex littledalei</name>
    <dbReference type="NCBI Taxonomy" id="544730"/>
    <lineage>
        <taxon>Eukaryota</taxon>
        <taxon>Viridiplantae</taxon>
        <taxon>Streptophyta</taxon>
        <taxon>Embryophyta</taxon>
        <taxon>Tracheophyta</taxon>
        <taxon>Spermatophyta</taxon>
        <taxon>Magnoliopsida</taxon>
        <taxon>Liliopsida</taxon>
        <taxon>Poales</taxon>
        <taxon>Cyperaceae</taxon>
        <taxon>Cyperoideae</taxon>
        <taxon>Cariceae</taxon>
        <taxon>Carex</taxon>
        <taxon>Carex subgen. Euthyceras</taxon>
    </lineage>
</organism>
<evidence type="ECO:0000313" key="4">
    <source>
        <dbReference type="Proteomes" id="UP000623129"/>
    </source>
</evidence>
<name>A0A833QI35_9POAL</name>
<dbReference type="InterPro" id="IPR023393">
    <property type="entry name" value="START-like_dom_sf"/>
</dbReference>
<dbReference type="GO" id="GO:0004864">
    <property type="term" value="F:protein phosphatase inhibitor activity"/>
    <property type="evidence" value="ECO:0007669"/>
    <property type="project" value="InterPro"/>
</dbReference>
<dbReference type="GO" id="GO:0010427">
    <property type="term" value="F:abscisic acid binding"/>
    <property type="evidence" value="ECO:0007669"/>
    <property type="project" value="InterPro"/>
</dbReference>
<dbReference type="Proteomes" id="UP000623129">
    <property type="component" value="Unassembled WGS sequence"/>
</dbReference>
<dbReference type="GO" id="GO:0006952">
    <property type="term" value="P:defense response"/>
    <property type="evidence" value="ECO:0007669"/>
    <property type="project" value="InterPro"/>
</dbReference>
<dbReference type="PRINTS" id="PR00634">
    <property type="entry name" value="BETALLERGEN"/>
</dbReference>
<dbReference type="FunFam" id="3.30.530.20:FF:000007">
    <property type="entry name" value="Major pollen allergen Bet v 1-A"/>
    <property type="match status" value="1"/>
</dbReference>
<gene>
    <name evidence="3" type="ORF">FCM35_KLT12730</name>
</gene>
<accession>A0A833QI35</accession>
<dbReference type="GO" id="GO:0038023">
    <property type="term" value="F:signaling receptor activity"/>
    <property type="evidence" value="ECO:0007669"/>
    <property type="project" value="InterPro"/>
</dbReference>
<keyword evidence="4" id="KW-1185">Reference proteome</keyword>
<reference evidence="3" key="1">
    <citation type="submission" date="2020-01" db="EMBL/GenBank/DDBJ databases">
        <title>Genome sequence of Kobresia littledalei, the first chromosome-level genome in the family Cyperaceae.</title>
        <authorList>
            <person name="Qu G."/>
        </authorList>
    </citation>
    <scope>NUCLEOTIDE SEQUENCE</scope>
    <source>
        <strain evidence="3">C.B.Clarke</strain>
        <tissue evidence="3">Leaf</tissue>
    </source>
</reference>